<dbReference type="RefSeq" id="XP_015665198.1">
    <property type="nucleotide sequence ID" value="XM_015797190.1"/>
</dbReference>
<dbReference type="GeneID" id="26901129"/>
<dbReference type="OrthoDB" id="273527at2759"/>
<feature type="compositionally biased region" description="Low complexity" evidence="1">
    <location>
        <begin position="215"/>
        <end position="228"/>
    </location>
</feature>
<dbReference type="PANTHER" id="PTHR35613">
    <property type="entry name" value="C-TYPE LECTIN DOMAIN-CONTAINING PROTEIN"/>
    <property type="match status" value="1"/>
</dbReference>
<comment type="caution">
    <text evidence="3">The sequence shown here is derived from an EMBL/GenBank/DDBJ whole genome shotgun (WGS) entry which is preliminary data.</text>
</comment>
<protein>
    <recommendedName>
        <fullName evidence="5">Transmembrane protein</fullName>
    </recommendedName>
</protein>
<dbReference type="RefSeq" id="XP_015665196.1">
    <property type="nucleotide sequence ID" value="XM_015797188.1"/>
</dbReference>
<feature type="region of interest" description="Disordered" evidence="1">
    <location>
        <begin position="215"/>
        <end position="352"/>
    </location>
</feature>
<evidence type="ECO:0000256" key="1">
    <source>
        <dbReference type="SAM" id="MobiDB-lite"/>
    </source>
</evidence>
<dbReference type="RefSeq" id="XP_015665197.1">
    <property type="nucleotide sequence ID" value="XM_015797189.1"/>
</dbReference>
<keyword evidence="4" id="KW-1185">Reference proteome</keyword>
<evidence type="ECO:0000256" key="2">
    <source>
        <dbReference type="SAM" id="Phobius"/>
    </source>
</evidence>
<dbReference type="EMBL" id="LGTL01000001">
    <property type="protein sequence ID" value="KPA86758.1"/>
    <property type="molecule type" value="Genomic_DNA"/>
</dbReference>
<dbReference type="EMBL" id="LGTL01000001">
    <property type="protein sequence ID" value="KPA86759.1"/>
    <property type="molecule type" value="Genomic_DNA"/>
</dbReference>
<evidence type="ECO:0008006" key="5">
    <source>
        <dbReference type="Google" id="ProtNLM"/>
    </source>
</evidence>
<keyword evidence="2" id="KW-0812">Transmembrane</keyword>
<dbReference type="Proteomes" id="UP000037923">
    <property type="component" value="Unassembled WGS sequence"/>
</dbReference>
<organism evidence="3 4">
    <name type="scientific">Leptomonas pyrrhocoris</name>
    <name type="common">Firebug parasite</name>
    <dbReference type="NCBI Taxonomy" id="157538"/>
    <lineage>
        <taxon>Eukaryota</taxon>
        <taxon>Discoba</taxon>
        <taxon>Euglenozoa</taxon>
        <taxon>Kinetoplastea</taxon>
        <taxon>Metakinetoplastina</taxon>
        <taxon>Trypanosomatida</taxon>
        <taxon>Trypanosomatidae</taxon>
        <taxon>Leishmaniinae</taxon>
        <taxon>Leptomonas</taxon>
    </lineage>
</organism>
<evidence type="ECO:0000313" key="4">
    <source>
        <dbReference type="Proteomes" id="UP000037923"/>
    </source>
</evidence>
<sequence length="352" mass="39668">MLRRTQLHFAYAEQRQLHLPLALRVLRYVQLRRRAGHGFLARPVCQQGTRGQRLRAVRVGYNHRVHLSARVLLHGQHLRHQIDDAQGQHLEGLTRRSYTPHVYRGVRGAALPPATPPPTTSRKPQPTFVNGFKTLTWAQSHWWVIFLIIALVLLVLLFAVIVYCCIASIKPKKAPPLHAMVLRERMGKAYVLADSPLKSRNGSKDLKLANGAYTQQQMSVDQQRQQQEAQRRLGRGFNPQERRQNPEDMTMGAAGIFGRGGRNQYGDGNMVDDDGRQKGDEYYANVRGGGLHEDELARTEPRPGDDAASVGASVTASKRRSSRRSRRRTVSQTFEDVDVPQAGEISELNVDL</sequence>
<dbReference type="PANTHER" id="PTHR35613:SF2">
    <property type="entry name" value="C-TYPE LECTIN DOMAIN-CONTAINING PROTEIN"/>
    <property type="match status" value="1"/>
</dbReference>
<keyword evidence="2" id="KW-1133">Transmembrane helix</keyword>
<feature type="compositionally biased region" description="Basic residues" evidence="1">
    <location>
        <begin position="317"/>
        <end position="329"/>
    </location>
</feature>
<gene>
    <name evidence="3" type="ORF">ABB37_00832</name>
</gene>
<evidence type="ECO:0000313" key="3">
    <source>
        <dbReference type="EMBL" id="KPA86757.1"/>
    </source>
</evidence>
<accession>A0A0M9GB80</accession>
<feature type="compositionally biased region" description="Basic and acidic residues" evidence="1">
    <location>
        <begin position="290"/>
        <end position="305"/>
    </location>
</feature>
<feature type="transmembrane region" description="Helical" evidence="2">
    <location>
        <begin position="142"/>
        <end position="163"/>
    </location>
</feature>
<name>A0A0M9GB80_LEPPY</name>
<dbReference type="AlphaFoldDB" id="A0A0M9GB80"/>
<reference evidence="3 4" key="1">
    <citation type="submission" date="2015-07" db="EMBL/GenBank/DDBJ databases">
        <title>High-quality genome of monoxenous trypanosomatid Leptomonas pyrrhocoris.</title>
        <authorList>
            <person name="Flegontov P."/>
            <person name="Butenko A."/>
            <person name="Firsov S."/>
            <person name="Vlcek C."/>
            <person name="Logacheva M.D."/>
            <person name="Field M."/>
            <person name="Filatov D."/>
            <person name="Flegontova O."/>
            <person name="Gerasimov E."/>
            <person name="Jackson A.P."/>
            <person name="Kelly S."/>
            <person name="Opperdoes F."/>
            <person name="O'Reilly A."/>
            <person name="Votypka J."/>
            <person name="Yurchenko V."/>
            <person name="Lukes J."/>
        </authorList>
    </citation>
    <scope>NUCLEOTIDE SEQUENCE [LARGE SCALE GENOMIC DNA]</scope>
    <source>
        <strain evidence="3">H10</strain>
    </source>
</reference>
<dbReference type="VEuPathDB" id="TriTrypDB:LpyrH10_01_8320"/>
<keyword evidence="2" id="KW-0472">Membrane</keyword>
<dbReference type="EMBL" id="LGTL01000001">
    <property type="protein sequence ID" value="KPA86757.1"/>
    <property type="molecule type" value="Genomic_DNA"/>
</dbReference>
<proteinExistence type="predicted"/>